<dbReference type="AlphaFoldDB" id="A0A079YW02"/>
<evidence type="ECO:0000313" key="1">
    <source>
        <dbReference type="EMBL" id="OCX49691.1"/>
    </source>
</evidence>
<dbReference type="EMBL" id="MCNS01000003">
    <property type="protein sequence ID" value="OCX49691.1"/>
    <property type="molecule type" value="Genomic_DNA"/>
</dbReference>
<dbReference type="Proteomes" id="UP000095141">
    <property type="component" value="Unassembled WGS sequence"/>
</dbReference>
<reference evidence="1 2" key="1">
    <citation type="submission" date="2016-08" db="EMBL/GenBank/DDBJ databases">
        <title>Probiotic bacterium isolated from chicken gut.</title>
        <authorList>
            <person name="Levy J.L."/>
            <person name="Hassan H.M."/>
            <person name="Mendoza M.A."/>
        </authorList>
    </citation>
    <scope>NUCLEOTIDE SEQUENCE [LARGE SCALE GENOMIC DNA]</scope>
    <source>
        <strain evidence="1 2">P43</strain>
    </source>
</reference>
<proteinExistence type="predicted"/>
<name>A0A079YW02_LIMRT</name>
<dbReference type="PATRIC" id="fig|1598.91.peg.253"/>
<gene>
    <name evidence="1" type="ORF">BFD03_01870</name>
</gene>
<organism evidence="1 2">
    <name type="scientific">Limosilactobacillus reuteri</name>
    <name type="common">Lactobacillus reuteri</name>
    <dbReference type="NCBI Taxonomy" id="1598"/>
    <lineage>
        <taxon>Bacteria</taxon>
        <taxon>Bacillati</taxon>
        <taxon>Bacillota</taxon>
        <taxon>Bacilli</taxon>
        <taxon>Lactobacillales</taxon>
        <taxon>Lactobacillaceae</taxon>
        <taxon>Limosilactobacillus</taxon>
    </lineage>
</organism>
<accession>A0A079YW02</accession>
<protein>
    <submittedName>
        <fullName evidence="1">Uncharacterized protein</fullName>
    </submittedName>
</protein>
<sequence>MMQTMNEIIEEVNEDLQLQASLLLTDSEQQALLNSGLLFFTAERIKPYIAKIRNYLRETSQEDRVWTMYKATDISNNLLGFYTLILNDDSNCN</sequence>
<evidence type="ECO:0000313" key="2">
    <source>
        <dbReference type="Proteomes" id="UP000095141"/>
    </source>
</evidence>
<comment type="caution">
    <text evidence="1">The sequence shown here is derived from an EMBL/GenBank/DDBJ whole genome shotgun (WGS) entry which is preliminary data.</text>
</comment>